<protein>
    <submittedName>
        <fullName evidence="1">Uncharacterized protein</fullName>
    </submittedName>
</protein>
<dbReference type="OrthoDB" id="122255at2759"/>
<evidence type="ECO:0000313" key="2">
    <source>
        <dbReference type="Proteomes" id="UP000198211"/>
    </source>
</evidence>
<dbReference type="InterPro" id="IPR021109">
    <property type="entry name" value="Peptidase_aspartic_dom_sf"/>
</dbReference>
<proteinExistence type="predicted"/>
<accession>A0A225WW03</accession>
<dbReference type="Gene3D" id="2.40.70.10">
    <property type="entry name" value="Acid Proteases"/>
    <property type="match status" value="1"/>
</dbReference>
<reference evidence="2" key="1">
    <citation type="submission" date="2017-03" db="EMBL/GenBank/DDBJ databases">
        <title>Phytopthora megakarya and P. palmivora, two closely related causual agents of cacao black pod achieved similar genome size and gene model numbers by different mechanisms.</title>
        <authorList>
            <person name="Ali S."/>
            <person name="Shao J."/>
            <person name="Larry D.J."/>
            <person name="Kronmiller B."/>
            <person name="Shen D."/>
            <person name="Strem M.D."/>
            <person name="Melnick R.L."/>
            <person name="Guiltinan M.J."/>
            <person name="Tyler B.M."/>
            <person name="Meinhardt L.W."/>
            <person name="Bailey B.A."/>
        </authorList>
    </citation>
    <scope>NUCLEOTIDE SEQUENCE [LARGE SCALE GENOMIC DNA]</scope>
    <source>
        <strain evidence="2">zdho120</strain>
    </source>
</reference>
<evidence type="ECO:0000313" key="1">
    <source>
        <dbReference type="EMBL" id="OWZ21259.1"/>
    </source>
</evidence>
<dbReference type="AlphaFoldDB" id="A0A225WW03"/>
<dbReference type="EMBL" id="NBNE01000242">
    <property type="protein sequence ID" value="OWZ21259.1"/>
    <property type="molecule type" value="Genomic_DNA"/>
</dbReference>
<gene>
    <name evidence="1" type="ORF">PHMEG_0004218</name>
</gene>
<organism evidence="1 2">
    <name type="scientific">Phytophthora megakarya</name>
    <dbReference type="NCBI Taxonomy" id="4795"/>
    <lineage>
        <taxon>Eukaryota</taxon>
        <taxon>Sar</taxon>
        <taxon>Stramenopiles</taxon>
        <taxon>Oomycota</taxon>
        <taxon>Peronosporomycetes</taxon>
        <taxon>Peronosporales</taxon>
        <taxon>Peronosporaceae</taxon>
        <taxon>Phytophthora</taxon>
    </lineage>
</organism>
<comment type="caution">
    <text evidence="1">The sequence shown here is derived from an EMBL/GenBank/DDBJ whole genome shotgun (WGS) entry which is preliminary data.</text>
</comment>
<sequence length="138" mass="15510">MMADTTFEWRNYEHVAGKEVRKYGRCLTRNAPVDIMEGFGGGTSRVLGVWRFLGTTQYQQRITIDALLVEGQGDELLVGEDWMVKHKIKMDFSTRELKYIDVQGQKVIPPFTCHGVSTLPQLDQPMKGCGAPGEDSKA</sequence>
<name>A0A225WW03_9STRA</name>
<keyword evidence="2" id="KW-1185">Reference proteome</keyword>
<dbReference type="Proteomes" id="UP000198211">
    <property type="component" value="Unassembled WGS sequence"/>
</dbReference>